<proteinExistence type="predicted"/>
<accession>A0A3P1SMY8</accession>
<organism evidence="2 3">
    <name type="scientific">Amphritea balenae</name>
    <dbReference type="NCBI Taxonomy" id="452629"/>
    <lineage>
        <taxon>Bacteria</taxon>
        <taxon>Pseudomonadati</taxon>
        <taxon>Pseudomonadota</taxon>
        <taxon>Gammaproteobacteria</taxon>
        <taxon>Oceanospirillales</taxon>
        <taxon>Oceanospirillaceae</taxon>
        <taxon>Amphritea</taxon>
    </lineage>
</organism>
<name>A0A3P1SMY8_9GAMM</name>
<protein>
    <submittedName>
        <fullName evidence="2">Uncharacterized protein</fullName>
    </submittedName>
</protein>
<dbReference type="AlphaFoldDB" id="A0A3P1SMY8"/>
<dbReference type="OrthoDB" id="7055621at2"/>
<sequence length="466" mass="51125">MARTGVLLGSVAALLLLSLGGGYGYVHSQADSAVEQTVVKLRPLMQISYSDLSVDLSGNITLKDVSVNPSKGSGGVSVGQIVIDSPGWGYLLSGAQSAGQIVWPSKLQLSLKQLAFNLTPANIILTDQLTASLIPQNRLSETLMMACGGHRSLSMQQFYEVGVESLTGDGQFGFELNPTGKVLQAELSLSFRSLFDLSLATQFKTDLPAVSDTMLAGYPLWLKQADLAYADRGYNGRRNAYCAGLDDDIVDQYLKLHLDRVAVLLDQEGWQSNSKELLDYQLLVSNSGAVKFEFQPVEPMLFEQLKSIELTRDWRLLNPKVQLGGQWIHFSERAVAATLDEAVARIQTETALRAPGAGSSTGEYAQDNASDKAEMRRQETRAAIRKAVLGSEAEPVRDKTYREVRPEQLDRFIGSWVKLQTYYGRKVAGTLERIDGDMLYVDEHTGQGSAIYPINRTKLSGLQVLY</sequence>
<dbReference type="Proteomes" id="UP000267535">
    <property type="component" value="Unassembled WGS sequence"/>
</dbReference>
<keyword evidence="3" id="KW-1185">Reference proteome</keyword>
<dbReference type="RefSeq" id="WP_124926587.1">
    <property type="nucleotide sequence ID" value="NZ_BMOH01000002.1"/>
</dbReference>
<reference evidence="2 3" key="1">
    <citation type="submission" date="2018-11" db="EMBL/GenBank/DDBJ databases">
        <title>The draft genome sequence of Amphritea balenae JAMM 1525T.</title>
        <authorList>
            <person name="Fang Z."/>
            <person name="Zhang Y."/>
            <person name="Han X."/>
        </authorList>
    </citation>
    <scope>NUCLEOTIDE SEQUENCE [LARGE SCALE GENOMIC DNA]</scope>
    <source>
        <strain evidence="2 3">JAMM 1525</strain>
    </source>
</reference>
<evidence type="ECO:0000256" key="1">
    <source>
        <dbReference type="SAM" id="MobiDB-lite"/>
    </source>
</evidence>
<dbReference type="EMBL" id="RQXV01000007">
    <property type="protein sequence ID" value="RRC98526.1"/>
    <property type="molecule type" value="Genomic_DNA"/>
</dbReference>
<evidence type="ECO:0000313" key="2">
    <source>
        <dbReference type="EMBL" id="RRC98526.1"/>
    </source>
</evidence>
<evidence type="ECO:0000313" key="3">
    <source>
        <dbReference type="Proteomes" id="UP000267535"/>
    </source>
</evidence>
<gene>
    <name evidence="2" type="ORF">EHS89_12985</name>
</gene>
<comment type="caution">
    <text evidence="2">The sequence shown here is derived from an EMBL/GenBank/DDBJ whole genome shotgun (WGS) entry which is preliminary data.</text>
</comment>
<feature type="region of interest" description="Disordered" evidence="1">
    <location>
        <begin position="354"/>
        <end position="377"/>
    </location>
</feature>